<dbReference type="Pfam" id="PF02563">
    <property type="entry name" value="Poly_export"/>
    <property type="match status" value="1"/>
</dbReference>
<name>A0A7W9ARW9_9SPHN</name>
<dbReference type="Gene3D" id="3.10.560.10">
    <property type="entry name" value="Outer membrane lipoprotein wza domain like"/>
    <property type="match status" value="2"/>
</dbReference>
<feature type="domain" description="Polysaccharide export protein N-terminal" evidence="3">
    <location>
        <begin position="29"/>
        <end position="102"/>
    </location>
</feature>
<dbReference type="AlphaFoldDB" id="A0A7W9ARW9"/>
<dbReference type="PANTHER" id="PTHR33619">
    <property type="entry name" value="POLYSACCHARIDE EXPORT PROTEIN GFCE-RELATED"/>
    <property type="match status" value="1"/>
</dbReference>
<feature type="chain" id="PRO_5031280062" evidence="2">
    <location>
        <begin position="23"/>
        <end position="258"/>
    </location>
</feature>
<evidence type="ECO:0000313" key="5">
    <source>
        <dbReference type="EMBL" id="MBB5699306.1"/>
    </source>
</evidence>
<dbReference type="RefSeq" id="WP_184029214.1">
    <property type="nucleotide sequence ID" value="NZ_JACIJJ010000004.1"/>
</dbReference>
<evidence type="ECO:0000259" key="3">
    <source>
        <dbReference type="Pfam" id="PF02563"/>
    </source>
</evidence>
<dbReference type="PANTHER" id="PTHR33619:SF3">
    <property type="entry name" value="POLYSACCHARIDE EXPORT PROTEIN GFCE-RELATED"/>
    <property type="match status" value="1"/>
</dbReference>
<keyword evidence="6" id="KW-1185">Reference proteome</keyword>
<sequence>MKAFALAGIAVLLAPVAGVPVAAGQTVWQGYQLGAEDQIEVQIHGQGGATVKTRVKSDGSITLPLVGRVRAADQTTQSLATAIEGQLKRGGLIMNPIVNVEILEYASRTVTMLGEFANPGLVPLDRPLTLTEIVARVGGLKAGASDDVVLRRAGGTIERYNLTAIARNEARDIVLSPGDALFATAAPQYYIYGQVGNAGSFAIAPQMTIRQALARAGGPTLAGSERKITLFRGGQEIDADLSAFIQPRDVLFVRERVF</sequence>
<feature type="signal peptide" evidence="2">
    <location>
        <begin position="1"/>
        <end position="22"/>
    </location>
</feature>
<dbReference type="InterPro" id="IPR019554">
    <property type="entry name" value="Soluble_ligand-bd"/>
</dbReference>
<evidence type="ECO:0000259" key="4">
    <source>
        <dbReference type="Pfam" id="PF10531"/>
    </source>
</evidence>
<comment type="caution">
    <text evidence="5">The sequence shown here is derived from an EMBL/GenBank/DDBJ whole genome shotgun (WGS) entry which is preliminary data.</text>
</comment>
<organism evidence="5 6">
    <name type="scientific">Sphingomonas yantingensis</name>
    <dbReference type="NCBI Taxonomy" id="1241761"/>
    <lineage>
        <taxon>Bacteria</taxon>
        <taxon>Pseudomonadati</taxon>
        <taxon>Pseudomonadota</taxon>
        <taxon>Alphaproteobacteria</taxon>
        <taxon>Sphingomonadales</taxon>
        <taxon>Sphingomonadaceae</taxon>
        <taxon>Sphingomonas</taxon>
    </lineage>
</organism>
<dbReference type="InterPro" id="IPR049712">
    <property type="entry name" value="Poly_export"/>
</dbReference>
<evidence type="ECO:0000256" key="2">
    <source>
        <dbReference type="SAM" id="SignalP"/>
    </source>
</evidence>
<evidence type="ECO:0000256" key="1">
    <source>
        <dbReference type="ARBA" id="ARBA00022729"/>
    </source>
</evidence>
<protein>
    <submittedName>
        <fullName evidence="5">Polysaccharide export outer membrane protein</fullName>
    </submittedName>
</protein>
<dbReference type="InterPro" id="IPR003715">
    <property type="entry name" value="Poly_export_N"/>
</dbReference>
<dbReference type="GO" id="GO:0015159">
    <property type="term" value="F:polysaccharide transmembrane transporter activity"/>
    <property type="evidence" value="ECO:0007669"/>
    <property type="project" value="InterPro"/>
</dbReference>
<gene>
    <name evidence="5" type="ORF">FHR19_002672</name>
</gene>
<keyword evidence="1 2" id="KW-0732">Signal</keyword>
<evidence type="ECO:0000313" key="6">
    <source>
        <dbReference type="Proteomes" id="UP000557739"/>
    </source>
</evidence>
<dbReference type="Pfam" id="PF10531">
    <property type="entry name" value="SLBB"/>
    <property type="match status" value="2"/>
</dbReference>
<accession>A0A7W9ARW9</accession>
<feature type="domain" description="Soluble ligand binding" evidence="4">
    <location>
        <begin position="110"/>
        <end position="158"/>
    </location>
</feature>
<dbReference type="EMBL" id="JACIJJ010000004">
    <property type="protein sequence ID" value="MBB5699306.1"/>
    <property type="molecule type" value="Genomic_DNA"/>
</dbReference>
<feature type="domain" description="Soluble ligand binding" evidence="4">
    <location>
        <begin position="189"/>
        <end position="235"/>
    </location>
</feature>
<reference evidence="5 6" key="1">
    <citation type="submission" date="2020-08" db="EMBL/GenBank/DDBJ databases">
        <title>Genomic Encyclopedia of Type Strains, Phase IV (KMG-IV): sequencing the most valuable type-strain genomes for metagenomic binning, comparative biology and taxonomic classification.</title>
        <authorList>
            <person name="Goeker M."/>
        </authorList>
    </citation>
    <scope>NUCLEOTIDE SEQUENCE [LARGE SCALE GENOMIC DNA]</scope>
    <source>
        <strain evidence="5 6">DSM 27244</strain>
    </source>
</reference>
<dbReference type="Gene3D" id="3.30.1950.10">
    <property type="entry name" value="wza like domain"/>
    <property type="match status" value="1"/>
</dbReference>
<proteinExistence type="predicted"/>
<dbReference type="Proteomes" id="UP000557739">
    <property type="component" value="Unassembled WGS sequence"/>
</dbReference>